<proteinExistence type="inferred from homology"/>
<dbReference type="InterPro" id="IPR002781">
    <property type="entry name" value="TM_pro_TauE-like"/>
</dbReference>
<evidence type="ECO:0000313" key="10">
    <source>
        <dbReference type="Proteomes" id="UP000649829"/>
    </source>
</evidence>
<dbReference type="PANTHER" id="PTHR30269:SF37">
    <property type="entry name" value="MEMBRANE TRANSPORTER PROTEIN"/>
    <property type="match status" value="1"/>
</dbReference>
<comment type="subcellular location">
    <subcellularLocation>
        <location evidence="1 8">Cell membrane</location>
        <topology evidence="1 8">Multi-pass membrane protein</topology>
    </subcellularLocation>
</comment>
<keyword evidence="10" id="KW-1185">Reference proteome</keyword>
<gene>
    <name evidence="9" type="ORF">GCM10011534_37760</name>
</gene>
<evidence type="ECO:0000256" key="7">
    <source>
        <dbReference type="ARBA" id="ARBA00023136"/>
    </source>
</evidence>
<dbReference type="AlphaFoldDB" id="A0A917T8Y0"/>
<organism evidence="9 10">
    <name type="scientific">Pseudooceanicola nanhaiensis</name>
    <dbReference type="NCBI Taxonomy" id="375761"/>
    <lineage>
        <taxon>Bacteria</taxon>
        <taxon>Pseudomonadati</taxon>
        <taxon>Pseudomonadota</taxon>
        <taxon>Alphaproteobacteria</taxon>
        <taxon>Rhodobacterales</taxon>
        <taxon>Paracoccaceae</taxon>
        <taxon>Pseudooceanicola</taxon>
    </lineage>
</organism>
<protein>
    <recommendedName>
        <fullName evidence="8">Probable membrane transporter protein</fullName>
    </recommendedName>
</protein>
<comment type="similarity">
    <text evidence="2 8">Belongs to the 4-toluene sulfonate uptake permease (TSUP) (TC 2.A.102) family.</text>
</comment>
<comment type="caution">
    <text evidence="9">The sequence shown here is derived from an EMBL/GenBank/DDBJ whole genome shotgun (WGS) entry which is preliminary data.</text>
</comment>
<keyword evidence="4 8" id="KW-1003">Cell membrane</keyword>
<evidence type="ECO:0000256" key="8">
    <source>
        <dbReference type="RuleBase" id="RU363041"/>
    </source>
</evidence>
<dbReference type="PANTHER" id="PTHR30269">
    <property type="entry name" value="TRANSMEMBRANE PROTEIN YFCA"/>
    <property type="match status" value="1"/>
</dbReference>
<dbReference type="EMBL" id="BMLF01000004">
    <property type="protein sequence ID" value="GGM12066.1"/>
    <property type="molecule type" value="Genomic_DNA"/>
</dbReference>
<feature type="transmembrane region" description="Helical" evidence="8">
    <location>
        <begin position="39"/>
        <end position="61"/>
    </location>
</feature>
<evidence type="ECO:0000256" key="4">
    <source>
        <dbReference type="ARBA" id="ARBA00022475"/>
    </source>
</evidence>
<reference evidence="9" key="2">
    <citation type="submission" date="2020-09" db="EMBL/GenBank/DDBJ databases">
        <authorList>
            <person name="Sun Q."/>
            <person name="Zhou Y."/>
        </authorList>
    </citation>
    <scope>NUCLEOTIDE SEQUENCE</scope>
    <source>
        <strain evidence="9">CGMCC 1.6293</strain>
    </source>
</reference>
<dbReference type="RefSeq" id="WP_028288462.1">
    <property type="nucleotide sequence ID" value="NZ_BMLF01000004.1"/>
</dbReference>
<evidence type="ECO:0000256" key="3">
    <source>
        <dbReference type="ARBA" id="ARBA00022448"/>
    </source>
</evidence>
<accession>A0A917T8Y0</accession>
<evidence type="ECO:0000256" key="1">
    <source>
        <dbReference type="ARBA" id="ARBA00004651"/>
    </source>
</evidence>
<feature type="transmembrane region" description="Helical" evidence="8">
    <location>
        <begin position="183"/>
        <end position="210"/>
    </location>
</feature>
<reference evidence="9" key="1">
    <citation type="journal article" date="2014" name="Int. J. Syst. Evol. Microbiol.">
        <title>Complete genome sequence of Corynebacterium casei LMG S-19264T (=DSM 44701T), isolated from a smear-ripened cheese.</title>
        <authorList>
            <consortium name="US DOE Joint Genome Institute (JGI-PGF)"/>
            <person name="Walter F."/>
            <person name="Albersmeier A."/>
            <person name="Kalinowski J."/>
            <person name="Ruckert C."/>
        </authorList>
    </citation>
    <scope>NUCLEOTIDE SEQUENCE</scope>
    <source>
        <strain evidence="9">CGMCC 1.6293</strain>
    </source>
</reference>
<evidence type="ECO:0000256" key="2">
    <source>
        <dbReference type="ARBA" id="ARBA00009142"/>
    </source>
</evidence>
<dbReference type="Proteomes" id="UP000649829">
    <property type="component" value="Unassembled WGS sequence"/>
</dbReference>
<feature type="transmembrane region" description="Helical" evidence="8">
    <location>
        <begin position="159"/>
        <end position="177"/>
    </location>
</feature>
<dbReference type="InterPro" id="IPR052017">
    <property type="entry name" value="TSUP"/>
</dbReference>
<evidence type="ECO:0000256" key="5">
    <source>
        <dbReference type="ARBA" id="ARBA00022692"/>
    </source>
</evidence>
<keyword evidence="5 8" id="KW-0812">Transmembrane</keyword>
<keyword evidence="3" id="KW-0813">Transport</keyword>
<keyword evidence="6 8" id="KW-1133">Transmembrane helix</keyword>
<evidence type="ECO:0000256" key="6">
    <source>
        <dbReference type="ARBA" id="ARBA00022989"/>
    </source>
</evidence>
<dbReference type="Pfam" id="PF01925">
    <property type="entry name" value="TauE"/>
    <property type="match status" value="1"/>
</dbReference>
<dbReference type="GO" id="GO:0005886">
    <property type="term" value="C:plasma membrane"/>
    <property type="evidence" value="ECO:0007669"/>
    <property type="project" value="UniProtKB-SubCell"/>
</dbReference>
<feature type="transmembrane region" description="Helical" evidence="8">
    <location>
        <begin position="70"/>
        <end position="89"/>
    </location>
</feature>
<name>A0A917T8Y0_9RHOB</name>
<keyword evidence="7 8" id="KW-0472">Membrane</keyword>
<feature type="transmembrane region" description="Helical" evidence="8">
    <location>
        <begin position="95"/>
        <end position="113"/>
    </location>
</feature>
<evidence type="ECO:0000313" key="9">
    <source>
        <dbReference type="EMBL" id="GGM12066.1"/>
    </source>
</evidence>
<sequence length="249" mass="26541">MELPGLLVLFAAFIVGMSKGGLASVGALAVPLLALRMDPLAAAAMLLPVFIVSDMVGVWLFRRDFDSRNLAILIPASLLGVLIATLLAPVLPAEAFLIATGLIGLAYCARSWLARGRNLPPRPADLPRGVFWGIMTGVTSFISHSGSPPFQTYVLPQKLPKLVFAGTTTITFAVVNLSKVPAYWAVGLFAHIDLAVLLTLMAVAVAGTFVGNRLTKLLPERVYVAVIEVALLLLSIRLVWEGAAALWKM</sequence>
<feature type="transmembrane region" description="Helical" evidence="8">
    <location>
        <begin position="222"/>
        <end position="240"/>
    </location>
</feature>